<evidence type="ECO:0000313" key="6">
    <source>
        <dbReference type="Proteomes" id="UP000653305"/>
    </source>
</evidence>
<keyword evidence="2" id="KW-0009">Actin-binding</keyword>
<sequence>MPISRYEIRNEYSLADPELYRAADKDDPEALLEGVAMAGLVGVLRQLGDLAEFAADIFHNLHEEVMATAARGHGLMSRVQQLETEIPSIERAFLAQTDHSSFFTNPGVDWHPNIRIDQNLVTQGDLPRLVMDSYEECRPPPRLFILDKFDVAGAGACLKRYTDPSFFKKKGPRWKNRETPATLPTSHTKLHQLFLEEARIENNVSNPTRRAKLKRKLNGFPFNSKTGKSYMEKLLQHPSPDNKEVTFDHNESGLEVVEIRPVSRDRENVGRKRSPPSSPDRESNEVPNLYSRISTDGGISSISDEKVIAVDDESNRESYQSDDIVSEVDNYVDATSNAESDTDADSRAKSDFAASHIKNESLISDVIDENLQTGLFDSQSTGDSTISDDGNNSSRKGMLTSFTSDSPSTSAENPRSERISYRGFSSDHVPEVDASSYHKTADDKDFPLDQHSKPVVTDKTDFTLDDEKKKSNLVMEPPCSPSVSDSDLQSGDESRRSSAGEHMVDEPNGESIPYVSTVPYSHYHTTDSSDKVTSDLLHGDESEQEDRNSVENIAFEINNVNSQNANGTPSEPSSSENLIPGKLDDDFQKLPKDIPSDYPDIVHNRDNIKSTGSREENLINGLDNEDPGVSTDSPNQFPSFMDSFLKKKLGETSSADAQTIDSEDDQNCSTDNQICSENFVFSHQANSFDWPQAGLDAHEGDVPDEETTVSGTFVRETHNDLEVQESPFSTPGELKEPAGTSEFVEMDRTKSNDLEVTEISDSADQKSPDEVDILLGEPDSGEENSNTADIASAVPALSDNLIIDDVPSPVGLNNLEGEDSGIIGELKNDENSLSERHEESGLVEKVDQTVLCNTIHNDNPNCEVLSGTVPNAHLYLEVDQDLKLVLPEIIQPPVEQNLSDREHESEESIVQEGIGSLPTQLDQELVHSSEINSEVSPVLPIIHQQTPDHDDLKGDKNSELDVPEDSLDSVPPPSNPFSETNQINLGDLAPLPPLPPAQWMTGKLQLGSSSTEGETMKHDELLFPQFITRPIVPTEETKNLPIQIAAEPASEEEKVVESPCVEVNSEPGTVDLPPKSENKQQLIVVPTIPESEVTSPTEVDGVGNGSRTLRKVTERVLPQVQKVDERDSLLEQIRTKSFNLRPALASRPSVRGPSTNLKVAAIVEKANAIRQALADSDEDDDSWKKVKGKVKEMPGAKKVAEKSVEKVVGAGDEMLVESCNNDFNLPMKRTKKSNECNDEGNVKKKKAKECYFVKC</sequence>
<comment type="similarity">
    <text evidence="1 2">Belongs to the SCAR/WAVE family.</text>
</comment>
<feature type="region of interest" description="Disordered" evidence="3">
    <location>
        <begin position="945"/>
        <end position="983"/>
    </location>
</feature>
<feature type="domain" description="WH2" evidence="4">
    <location>
        <begin position="1125"/>
        <end position="1143"/>
    </location>
</feature>
<dbReference type="PROSITE" id="PS51082">
    <property type="entry name" value="WH2"/>
    <property type="match status" value="1"/>
</dbReference>
<dbReference type="InterPro" id="IPR003124">
    <property type="entry name" value="WH2_dom"/>
</dbReference>
<keyword evidence="6" id="KW-1185">Reference proteome</keyword>
<evidence type="ECO:0000259" key="4">
    <source>
        <dbReference type="PROSITE" id="PS51082"/>
    </source>
</evidence>
<organism evidence="5 6">
    <name type="scientific">Phtheirospermum japonicum</name>
    <dbReference type="NCBI Taxonomy" id="374723"/>
    <lineage>
        <taxon>Eukaryota</taxon>
        <taxon>Viridiplantae</taxon>
        <taxon>Streptophyta</taxon>
        <taxon>Embryophyta</taxon>
        <taxon>Tracheophyta</taxon>
        <taxon>Spermatophyta</taxon>
        <taxon>Magnoliopsida</taxon>
        <taxon>eudicotyledons</taxon>
        <taxon>Gunneridae</taxon>
        <taxon>Pentapetalae</taxon>
        <taxon>asterids</taxon>
        <taxon>lamiids</taxon>
        <taxon>Lamiales</taxon>
        <taxon>Orobanchaceae</taxon>
        <taxon>Orobanchaceae incertae sedis</taxon>
        <taxon>Phtheirospermum</taxon>
    </lineage>
</organism>
<dbReference type="EMBL" id="BMAC01000059">
    <property type="protein sequence ID" value="GFP83201.1"/>
    <property type="molecule type" value="Genomic_DNA"/>
</dbReference>
<evidence type="ECO:0000256" key="3">
    <source>
        <dbReference type="SAM" id="MobiDB-lite"/>
    </source>
</evidence>
<feature type="compositionally biased region" description="Polar residues" evidence="3">
    <location>
        <begin position="375"/>
        <end position="413"/>
    </location>
</feature>
<feature type="compositionally biased region" description="Basic and acidic residues" evidence="3">
    <location>
        <begin position="303"/>
        <end position="316"/>
    </location>
</feature>
<keyword evidence="2" id="KW-0963">Cytoplasm</keyword>
<dbReference type="GO" id="GO:0003779">
    <property type="term" value="F:actin binding"/>
    <property type="evidence" value="ECO:0007669"/>
    <property type="project" value="UniProtKB-UniRule"/>
</dbReference>
<dbReference type="GO" id="GO:0005856">
    <property type="term" value="C:cytoskeleton"/>
    <property type="evidence" value="ECO:0007669"/>
    <property type="project" value="UniProtKB-SubCell"/>
</dbReference>
<keyword evidence="2" id="KW-0206">Cytoskeleton</keyword>
<dbReference type="GO" id="GO:0034237">
    <property type="term" value="F:protein kinase A regulatory subunit binding"/>
    <property type="evidence" value="ECO:0007669"/>
    <property type="project" value="TreeGrafter"/>
</dbReference>
<feature type="region of interest" description="Disordered" evidence="3">
    <location>
        <begin position="758"/>
        <end position="786"/>
    </location>
</feature>
<evidence type="ECO:0000256" key="1">
    <source>
        <dbReference type="ARBA" id="ARBA00006993"/>
    </source>
</evidence>
<accession>A0A830BMD9</accession>
<dbReference type="GO" id="GO:2000601">
    <property type="term" value="P:positive regulation of Arp2/3 complex-mediated actin nucleation"/>
    <property type="evidence" value="ECO:0007669"/>
    <property type="project" value="TreeGrafter"/>
</dbReference>
<dbReference type="GO" id="GO:0071933">
    <property type="term" value="F:Arp2/3 complex binding"/>
    <property type="evidence" value="ECO:0007669"/>
    <property type="project" value="TreeGrafter"/>
</dbReference>
<feature type="region of interest" description="Disordered" evidence="3">
    <location>
        <begin position="375"/>
        <end position="632"/>
    </location>
</feature>
<dbReference type="Proteomes" id="UP000653305">
    <property type="component" value="Unassembled WGS sequence"/>
</dbReference>
<evidence type="ECO:0000256" key="2">
    <source>
        <dbReference type="RuleBase" id="RU367034"/>
    </source>
</evidence>
<comment type="caution">
    <text evidence="5">The sequence shown here is derived from an EMBL/GenBank/DDBJ whole genome shotgun (WGS) entry which is preliminary data.</text>
</comment>
<feature type="compositionally biased region" description="Basic and acidic residues" evidence="3">
    <location>
        <begin position="439"/>
        <end position="470"/>
    </location>
</feature>
<feature type="compositionally biased region" description="Low complexity" evidence="3">
    <location>
        <begin position="291"/>
        <end position="302"/>
    </location>
</feature>
<dbReference type="PANTHER" id="PTHR12902:SF1">
    <property type="entry name" value="WISKOTT-ALDRICH SYNDROME PROTEIN FAMILY MEMBER"/>
    <property type="match status" value="1"/>
</dbReference>
<gene>
    <name evidence="5" type="ORF">PHJA_000463500</name>
</gene>
<feature type="compositionally biased region" description="Basic and acidic residues" evidence="3">
    <location>
        <begin position="946"/>
        <end position="959"/>
    </location>
</feature>
<comment type="subcellular location">
    <subcellularLocation>
        <location evidence="2">Cytoplasm</location>
        <location evidence="2">Cytoskeleton</location>
    </subcellularLocation>
</comment>
<feature type="compositionally biased region" description="Polar residues" evidence="3">
    <location>
        <begin position="558"/>
        <end position="577"/>
    </location>
</feature>
<feature type="compositionally biased region" description="Basic and acidic residues" evidence="3">
    <location>
        <begin position="524"/>
        <end position="549"/>
    </location>
</feature>
<dbReference type="AlphaFoldDB" id="A0A830BMD9"/>
<dbReference type="PANTHER" id="PTHR12902">
    <property type="entry name" value="WASP-1"/>
    <property type="match status" value="1"/>
</dbReference>
<dbReference type="Gene3D" id="6.10.280.150">
    <property type="match status" value="2"/>
</dbReference>
<feature type="region of interest" description="Disordered" evidence="3">
    <location>
        <begin position="238"/>
        <end position="328"/>
    </location>
</feature>
<evidence type="ECO:0000313" key="5">
    <source>
        <dbReference type="EMBL" id="GFP83201.1"/>
    </source>
</evidence>
<feature type="compositionally biased region" description="Basic and acidic residues" evidence="3">
    <location>
        <begin position="582"/>
        <end position="617"/>
    </location>
</feature>
<feature type="compositionally biased region" description="Basic and acidic residues" evidence="3">
    <location>
        <begin position="492"/>
        <end position="505"/>
    </location>
</feature>
<dbReference type="GO" id="GO:0030036">
    <property type="term" value="P:actin cytoskeleton organization"/>
    <property type="evidence" value="ECO:0007669"/>
    <property type="project" value="UniProtKB-UniRule"/>
</dbReference>
<feature type="compositionally biased region" description="Polar residues" evidence="3">
    <location>
        <begin position="481"/>
        <end position="491"/>
    </location>
</feature>
<dbReference type="InterPro" id="IPR028288">
    <property type="entry name" value="SCAR/WAVE_fam"/>
</dbReference>
<protein>
    <recommendedName>
        <fullName evidence="2">Protein SCAR</fullName>
    </recommendedName>
    <alternativeName>
        <fullName evidence="2">Protein WAVE</fullName>
    </alternativeName>
</protein>
<comment type="function">
    <text evidence="2">Involved in regulation of actin and microtubule organization. Part of a WAVE complex that activates the Arp2/3 complex.</text>
</comment>
<dbReference type="OrthoDB" id="1929108at2759"/>
<name>A0A830BMD9_9LAMI</name>
<proteinExistence type="inferred from homology"/>
<dbReference type="Gene3D" id="1.20.5.340">
    <property type="match status" value="1"/>
</dbReference>
<reference evidence="5" key="1">
    <citation type="submission" date="2020-07" db="EMBL/GenBank/DDBJ databases">
        <title>Ethylene signaling mediates host invasion by parasitic plants.</title>
        <authorList>
            <person name="Yoshida S."/>
        </authorList>
    </citation>
    <scope>NUCLEOTIDE SEQUENCE</scope>
    <source>
        <strain evidence="5">Okayama</strain>
    </source>
</reference>
<feature type="compositionally biased region" description="Basic and acidic residues" evidence="3">
    <location>
        <begin position="238"/>
        <end position="270"/>
    </location>
</feature>